<dbReference type="STRING" id="536227.Ccar_14235"/>
<comment type="caution">
    <text evidence="1">The sequence shown here is derived from an EMBL/GenBank/DDBJ whole genome shotgun (WGS) entry which is preliminary data.</text>
</comment>
<dbReference type="InterPro" id="IPR036291">
    <property type="entry name" value="NAD(P)-bd_dom_sf"/>
</dbReference>
<dbReference type="OrthoDB" id="9808602at2"/>
<dbReference type="eggNOG" id="COG0451">
    <property type="taxonomic scope" value="Bacteria"/>
</dbReference>
<reference evidence="1 2" key="1">
    <citation type="submission" date="2009-06" db="EMBL/GenBank/DDBJ databases">
        <title>The draft genome of Clostridium carboxidivorans P7.</title>
        <authorList>
            <consortium name="US DOE Joint Genome Institute (JGI-PGF)"/>
            <person name="Lucas S."/>
            <person name="Copeland A."/>
            <person name="Lapidus A."/>
            <person name="Glavina del Rio T."/>
            <person name="Tice H."/>
            <person name="Bruce D."/>
            <person name="Goodwin L."/>
            <person name="Pitluck S."/>
            <person name="Larimer F."/>
            <person name="Land M.L."/>
            <person name="Hauser L."/>
            <person name="Hemme C.L."/>
        </authorList>
    </citation>
    <scope>NUCLEOTIDE SEQUENCE [LARGE SCALE GENOMIC DNA]</scope>
    <source>
        <strain evidence="1 2">P7</strain>
    </source>
</reference>
<protein>
    <submittedName>
        <fullName evidence="1">Nucleoside-diphosphate-sugar epimerases-like protein</fullName>
    </submittedName>
</protein>
<keyword evidence="2" id="KW-1185">Reference proteome</keyword>
<dbReference type="SUPFAM" id="SSF51735">
    <property type="entry name" value="NAD(P)-binding Rossmann-fold domains"/>
    <property type="match status" value="1"/>
</dbReference>
<dbReference type="Proteomes" id="UP000004198">
    <property type="component" value="Unassembled WGS sequence"/>
</dbReference>
<gene>
    <name evidence="1" type="ORF">CcarbDRAFT_3648</name>
</gene>
<organism evidence="1 2">
    <name type="scientific">Clostridium carboxidivorans P7</name>
    <dbReference type="NCBI Taxonomy" id="536227"/>
    <lineage>
        <taxon>Bacteria</taxon>
        <taxon>Bacillati</taxon>
        <taxon>Bacillota</taxon>
        <taxon>Clostridia</taxon>
        <taxon>Eubacteriales</taxon>
        <taxon>Clostridiaceae</taxon>
        <taxon>Clostridium</taxon>
    </lineage>
</organism>
<evidence type="ECO:0000313" key="1">
    <source>
        <dbReference type="EMBL" id="EET85919.1"/>
    </source>
</evidence>
<evidence type="ECO:0000313" key="2">
    <source>
        <dbReference type="Proteomes" id="UP000004198"/>
    </source>
</evidence>
<proteinExistence type="predicted"/>
<dbReference type="Gene3D" id="3.40.50.720">
    <property type="entry name" value="NAD(P)-binding Rossmann-like Domain"/>
    <property type="match status" value="1"/>
</dbReference>
<dbReference type="RefSeq" id="WP_007062533.1">
    <property type="nucleotide sequence ID" value="NZ_ACVI01000071.1"/>
</dbReference>
<accession>C6PXY1</accession>
<sequence>MIKKADIKLIVLQPTMIYGDVCDHNMSKFIKMVDRLSLFPVINHGKCLIQPVNARDLGKAYYQVLMMPSENAKPTYNLSGQNQIAMIDAFKLISNNLGKKTVFISFPLWFGVFLAKILKILTLGKIDYVEKVQRMSEDRCFSHKDAEKDFGYSPESFEIGIEREVKEYLNR</sequence>
<dbReference type="AlphaFoldDB" id="C6PXY1"/>
<name>C6PXY1_9CLOT</name>
<dbReference type="EMBL" id="ACVI01000071">
    <property type="protein sequence ID" value="EET85919.1"/>
    <property type="molecule type" value="Genomic_DNA"/>
</dbReference>